<dbReference type="InterPro" id="IPR029044">
    <property type="entry name" value="Nucleotide-diphossugar_trans"/>
</dbReference>
<keyword evidence="1" id="KW-0812">Transmembrane</keyword>
<protein>
    <submittedName>
        <fullName evidence="3">Glycosyltransferase</fullName>
    </submittedName>
</protein>
<keyword evidence="1" id="KW-1133">Transmembrane helix</keyword>
<keyword evidence="1" id="KW-0472">Membrane</keyword>
<feature type="domain" description="Glycosyltransferase 2-like" evidence="2">
    <location>
        <begin position="42"/>
        <end position="164"/>
    </location>
</feature>
<gene>
    <name evidence="3" type="ORF">IDF66_11035</name>
</gene>
<comment type="caution">
    <text evidence="3">The sequence shown here is derived from an EMBL/GenBank/DDBJ whole genome shotgun (WGS) entry which is preliminary data.</text>
</comment>
<dbReference type="Gene3D" id="3.90.550.10">
    <property type="entry name" value="Spore Coat Polysaccharide Biosynthesis Protein SpsA, Chain A"/>
    <property type="match status" value="1"/>
</dbReference>
<name>A0ABR7WBD9_9ACTN</name>
<organism evidence="3 4">
    <name type="scientific">Gordonia hankookensis</name>
    <dbReference type="NCBI Taxonomy" id="589403"/>
    <lineage>
        <taxon>Bacteria</taxon>
        <taxon>Bacillati</taxon>
        <taxon>Actinomycetota</taxon>
        <taxon>Actinomycetes</taxon>
        <taxon>Mycobacteriales</taxon>
        <taxon>Gordoniaceae</taxon>
        <taxon>Gordonia</taxon>
    </lineage>
</organism>
<keyword evidence="4" id="KW-1185">Reference proteome</keyword>
<accession>A0ABR7WBD9</accession>
<dbReference type="Pfam" id="PF00535">
    <property type="entry name" value="Glycos_transf_2"/>
    <property type="match status" value="1"/>
</dbReference>
<sequence length="374" mass="39931">MWETAVRSGSGIAVAALLQTLHNASVIRRPVSGAVPRTEALTVLIPMRDEIRHVAGCMAAVLDACDAWPGRARVVVLDDDSTDGTSEALADIAVRDHRVRVVAGEPIPPGWLGKTWACHQLSRLGADDDGGVLIFLDADVRVEPDAFAASVALLRETGLQLVSPYPRQQTHGPVERLVQPLLQWSWMSTLPLRLAERSARPSLSAANGQLLVCDADAYRRAGGHASVRAEILEDIALLRAVKRSGGHGVVVEGSAVASCAMYNGWRQVRNGYRKSLWSAFGSLPGTIAVVALLNVAYVVPAVAMLRGSRVGLIGYLAGVASRVIVARTTAGRVWPDVLAHPLSILAFTALTADSVVAHRRGSLTWRGRSVAVRR</sequence>
<reference evidence="3 4" key="1">
    <citation type="submission" date="2020-09" db="EMBL/GenBank/DDBJ databases">
        <title>Novel species in genus Gordonia.</title>
        <authorList>
            <person name="Zhang G."/>
        </authorList>
    </citation>
    <scope>NUCLEOTIDE SEQUENCE [LARGE SCALE GENOMIC DNA]</scope>
    <source>
        <strain evidence="3 4">ON-33</strain>
    </source>
</reference>
<proteinExistence type="predicted"/>
<dbReference type="SUPFAM" id="SSF53448">
    <property type="entry name" value="Nucleotide-diphospho-sugar transferases"/>
    <property type="match status" value="1"/>
</dbReference>
<dbReference type="PANTHER" id="PTHR43646:SF3">
    <property type="entry name" value="SLR1566 PROTEIN"/>
    <property type="match status" value="1"/>
</dbReference>
<evidence type="ECO:0000313" key="3">
    <source>
        <dbReference type="EMBL" id="MBD1320123.1"/>
    </source>
</evidence>
<dbReference type="EMBL" id="JACWMS010000002">
    <property type="protein sequence ID" value="MBD1320123.1"/>
    <property type="molecule type" value="Genomic_DNA"/>
</dbReference>
<evidence type="ECO:0000256" key="1">
    <source>
        <dbReference type="SAM" id="Phobius"/>
    </source>
</evidence>
<dbReference type="Proteomes" id="UP000602395">
    <property type="component" value="Unassembled WGS sequence"/>
</dbReference>
<dbReference type="CDD" id="cd00761">
    <property type="entry name" value="Glyco_tranf_GTA_type"/>
    <property type="match status" value="1"/>
</dbReference>
<evidence type="ECO:0000259" key="2">
    <source>
        <dbReference type="Pfam" id="PF00535"/>
    </source>
</evidence>
<feature type="transmembrane region" description="Helical" evidence="1">
    <location>
        <begin position="310"/>
        <end position="326"/>
    </location>
</feature>
<evidence type="ECO:0000313" key="4">
    <source>
        <dbReference type="Proteomes" id="UP000602395"/>
    </source>
</evidence>
<dbReference type="PANTHER" id="PTHR43646">
    <property type="entry name" value="GLYCOSYLTRANSFERASE"/>
    <property type="match status" value="1"/>
</dbReference>
<dbReference type="InterPro" id="IPR001173">
    <property type="entry name" value="Glyco_trans_2-like"/>
</dbReference>
<feature type="transmembrane region" description="Helical" evidence="1">
    <location>
        <begin position="276"/>
        <end position="298"/>
    </location>
</feature>